<evidence type="ECO:0000256" key="1">
    <source>
        <dbReference type="ARBA" id="ARBA00004651"/>
    </source>
</evidence>
<keyword evidence="4 12" id="KW-0812">Transmembrane</keyword>
<feature type="chain" id="PRO_5010211751" evidence="13">
    <location>
        <begin position="21"/>
        <end position="964"/>
    </location>
</feature>
<keyword evidence="7" id="KW-0297">G-protein coupled receptor</keyword>
<dbReference type="CDD" id="cd15283">
    <property type="entry name" value="7tmC_V2R_pheromone"/>
    <property type="match status" value="1"/>
</dbReference>
<evidence type="ECO:0000256" key="9">
    <source>
        <dbReference type="ARBA" id="ARBA00023170"/>
    </source>
</evidence>
<dbReference type="PRINTS" id="PR00248">
    <property type="entry name" value="GPCRMGR"/>
</dbReference>
<dbReference type="FunFam" id="2.10.50.30:FF:000002">
    <property type="entry name" value="Vomeronasal 2 receptor, h1"/>
    <property type="match status" value="1"/>
</dbReference>
<evidence type="ECO:0000256" key="7">
    <source>
        <dbReference type="ARBA" id="ARBA00023040"/>
    </source>
</evidence>
<dbReference type="GeneID" id="106000616"/>
<feature type="transmembrane region" description="Helical" evidence="12">
    <location>
        <begin position="728"/>
        <end position="751"/>
    </location>
</feature>
<evidence type="ECO:0000256" key="2">
    <source>
        <dbReference type="ARBA" id="ARBA00007242"/>
    </source>
</evidence>
<dbReference type="PANTHER" id="PTHR24061:SF545">
    <property type="entry name" value="VOMERONASAL 2, RECEPTOR 118-RELATED"/>
    <property type="match status" value="1"/>
</dbReference>
<evidence type="ECO:0000256" key="12">
    <source>
        <dbReference type="SAM" id="Phobius"/>
    </source>
</evidence>
<dbReference type="Proteomes" id="UP000081671">
    <property type="component" value="Unplaced"/>
</dbReference>
<dbReference type="Gene3D" id="3.40.50.2300">
    <property type="match status" value="2"/>
</dbReference>
<dbReference type="Pfam" id="PF07562">
    <property type="entry name" value="NCD3G"/>
    <property type="match status" value="1"/>
</dbReference>
<dbReference type="InterPro" id="IPR000337">
    <property type="entry name" value="GPCR_3"/>
</dbReference>
<dbReference type="InterPro" id="IPR017978">
    <property type="entry name" value="GPCR_3_C"/>
</dbReference>
<feature type="domain" description="G-protein coupled receptors family 3 profile" evidence="14">
    <location>
        <begin position="693"/>
        <end position="957"/>
    </location>
</feature>
<dbReference type="GO" id="GO:0005886">
    <property type="term" value="C:plasma membrane"/>
    <property type="evidence" value="ECO:0007669"/>
    <property type="project" value="UniProtKB-SubCell"/>
</dbReference>
<name>A0A1S3GR28_DIPOR</name>
<feature type="transmembrane region" description="Helical" evidence="12">
    <location>
        <begin position="887"/>
        <end position="907"/>
    </location>
</feature>
<dbReference type="Gene3D" id="2.10.50.30">
    <property type="entry name" value="GPCR, family 3, nine cysteines domain"/>
    <property type="match status" value="1"/>
</dbReference>
<feature type="transmembrane region" description="Helical" evidence="12">
    <location>
        <begin position="799"/>
        <end position="824"/>
    </location>
</feature>
<keyword evidence="9" id="KW-0675">Receptor</keyword>
<feature type="transmembrane region" description="Helical" evidence="12">
    <location>
        <begin position="763"/>
        <end position="787"/>
    </location>
</feature>
<gene>
    <name evidence="16" type="primary">LOC106000616</name>
</gene>
<comment type="similarity">
    <text evidence="2">Belongs to the G-protein coupled receptor 3 family.</text>
</comment>
<comment type="subcellular location">
    <subcellularLocation>
        <location evidence="1">Cell membrane</location>
        <topology evidence="1">Multi-pass membrane protein</topology>
    </subcellularLocation>
</comment>
<evidence type="ECO:0000256" key="8">
    <source>
        <dbReference type="ARBA" id="ARBA00023136"/>
    </source>
</evidence>
<dbReference type="AlphaFoldDB" id="A0A1S3GR28"/>
<protein>
    <submittedName>
        <fullName evidence="16">Vomeronasal type-2 receptor 116-like</fullName>
    </submittedName>
</protein>
<reference evidence="16" key="1">
    <citation type="submission" date="2025-08" db="UniProtKB">
        <authorList>
            <consortium name="RefSeq"/>
        </authorList>
    </citation>
    <scope>IDENTIFICATION</scope>
    <source>
        <tissue evidence="16">Kidney</tissue>
    </source>
</reference>
<keyword evidence="6 12" id="KW-1133">Transmembrane helix</keyword>
<accession>A0A1S3GR28</accession>
<dbReference type="PANTHER" id="PTHR24061">
    <property type="entry name" value="CALCIUM-SENSING RECEPTOR-RELATED"/>
    <property type="match status" value="1"/>
</dbReference>
<keyword evidence="3" id="KW-1003">Cell membrane</keyword>
<evidence type="ECO:0000256" key="11">
    <source>
        <dbReference type="ARBA" id="ARBA00023224"/>
    </source>
</evidence>
<dbReference type="InterPro" id="IPR000068">
    <property type="entry name" value="GPCR_3_Ca_sens_rcpt-rel"/>
</dbReference>
<organism evidence="15 16">
    <name type="scientific">Dipodomys ordii</name>
    <name type="common">Ord's kangaroo rat</name>
    <dbReference type="NCBI Taxonomy" id="10020"/>
    <lineage>
        <taxon>Eukaryota</taxon>
        <taxon>Metazoa</taxon>
        <taxon>Chordata</taxon>
        <taxon>Craniata</taxon>
        <taxon>Vertebrata</taxon>
        <taxon>Euteleostomi</taxon>
        <taxon>Mammalia</taxon>
        <taxon>Eutheria</taxon>
        <taxon>Euarchontoglires</taxon>
        <taxon>Glires</taxon>
        <taxon>Rodentia</taxon>
        <taxon>Castorimorpha</taxon>
        <taxon>Heteromyidae</taxon>
        <taxon>Dipodomyinae</taxon>
        <taxon>Dipodomys</taxon>
    </lineage>
</organism>
<evidence type="ECO:0000256" key="13">
    <source>
        <dbReference type="SAM" id="SignalP"/>
    </source>
</evidence>
<dbReference type="InterPro" id="IPR001828">
    <property type="entry name" value="ANF_lig-bd_rcpt"/>
</dbReference>
<dbReference type="PROSITE" id="PS50259">
    <property type="entry name" value="G_PROTEIN_RECEP_F3_4"/>
    <property type="match status" value="1"/>
</dbReference>
<dbReference type="InParanoid" id="A0A1S3GR28"/>
<dbReference type="Pfam" id="PF00003">
    <property type="entry name" value="7tm_3"/>
    <property type="match status" value="1"/>
</dbReference>
<dbReference type="InterPro" id="IPR004073">
    <property type="entry name" value="GPCR_3_vmron_rcpt_2"/>
</dbReference>
<dbReference type="InterPro" id="IPR011500">
    <property type="entry name" value="GPCR_3_9-Cys_dom"/>
</dbReference>
<sequence length="964" mass="109576">MFPVGLTLLLLQYLLLNTFSEDGRRICTEKSVACSRGDVLIAGFYPLYSWELVVQGMNDRTLQQQNIQTNVWTSFGAMFLRIDIQFLLLWEWPFAWIRPSSSMICVLELALDKAVATRTLLHLEYQTAGSPKQMKEVVSHICCRSQDWRREVDAVSSFSVRHQFQKHNLKVWTQEINLKKYQLLLTLLLAVEEINKNPHLLPNMTLGYEIYSAHYSGTDLLEDALTWLSGKNKNIPNYTCRRDSKAIAALTETSSTFFPIGTLLDLYKLPQFSFGTFDPLLSDHGKFGTVYQMAARDSGLALAMVSLMLHFSWNWVGLFITEDNYGMWFLSELREEMGKSRVCFAFENMITYSVLSDFSNDLSMQRQLMDLSTNVIIIYADSKFLLGFILKFRHFLITGKVWVLNSPYDDVTITKRHFLIDSFHAPLIFSHHHRNTAGFTNFILTETFSKTSANNSLLRSWIQSVYCLLIKSDCRDLGHCSYNATLHWLLRHIFDMTMSDESYNIYNAVYAVAHALHQMFLHYIEEPRVHNGQPRVFLSSQLHPFLKKIQFTNPVGDQVVLNEERKLEAEYDIKSFWNFPEGLGQKVKVGEFSTSRPHGQQLVLFENLIEWPIGITKTPRSVCSESCGPGFRKASLEGNATCCFDCTPCPENEISNVTDMEHCVRCADDQFANIHRNHCLRKTEGFLAYEDPLGMALACTALCCSALTAAVLGVFIKHQDTPIVKANNWVLSYILLFSLTCCFLCSLLFLGRPHTAACILQHTTFAVVFTVAVSTVLAKTITVVLAFTLTAPGRSTRQWLLFWVPNLLIPICTFIQVTLCGLWLQISPPFVDKDAQSEHGYIIILCNMGSLTAFYCVLGYLGFLALASFIVAFLARNLPDTFNEAKFLTFSMLVFCSVWLTFLPVYHSTKGKAMVAVEIFSILASSAGLLGCIFAPKCYIILIRPERNSFSRFRERSGSGRNKH</sequence>
<evidence type="ECO:0000313" key="15">
    <source>
        <dbReference type="Proteomes" id="UP000081671"/>
    </source>
</evidence>
<feature type="transmembrane region" description="Helical" evidence="12">
    <location>
        <begin position="693"/>
        <end position="716"/>
    </location>
</feature>
<dbReference type="RefSeq" id="XP_012891353.1">
    <property type="nucleotide sequence ID" value="XM_013035899.1"/>
</dbReference>
<dbReference type="KEGG" id="dord:106000616"/>
<feature type="transmembrane region" description="Helical" evidence="12">
    <location>
        <begin position="919"/>
        <end position="942"/>
    </location>
</feature>
<keyword evidence="5 13" id="KW-0732">Signal</keyword>
<dbReference type="InterPro" id="IPR038550">
    <property type="entry name" value="GPCR_3_9-Cys_sf"/>
</dbReference>
<dbReference type="OrthoDB" id="5984008at2759"/>
<dbReference type="Pfam" id="PF01094">
    <property type="entry name" value="ANF_receptor"/>
    <property type="match status" value="1"/>
</dbReference>
<keyword evidence="11" id="KW-0807">Transducer</keyword>
<dbReference type="SUPFAM" id="SSF53822">
    <property type="entry name" value="Periplasmic binding protein-like I"/>
    <property type="match status" value="1"/>
</dbReference>
<dbReference type="InterPro" id="IPR028082">
    <property type="entry name" value="Peripla_BP_I"/>
</dbReference>
<evidence type="ECO:0000313" key="16">
    <source>
        <dbReference type="RefSeq" id="XP_012891353.1"/>
    </source>
</evidence>
<keyword evidence="15" id="KW-1185">Reference proteome</keyword>
<dbReference type="PRINTS" id="PR01535">
    <property type="entry name" value="VOMERONASL2R"/>
</dbReference>
<evidence type="ECO:0000256" key="6">
    <source>
        <dbReference type="ARBA" id="ARBA00022989"/>
    </source>
</evidence>
<feature type="transmembrane region" description="Helical" evidence="12">
    <location>
        <begin position="852"/>
        <end position="875"/>
    </location>
</feature>
<evidence type="ECO:0000259" key="14">
    <source>
        <dbReference type="PROSITE" id="PS50259"/>
    </source>
</evidence>
<dbReference type="FunFam" id="3.40.50.2300:FF:000024">
    <property type="entry name" value="Vomeronasal 2, receptor 73"/>
    <property type="match status" value="1"/>
</dbReference>
<evidence type="ECO:0000256" key="10">
    <source>
        <dbReference type="ARBA" id="ARBA00023180"/>
    </source>
</evidence>
<proteinExistence type="inferred from homology"/>
<keyword evidence="10" id="KW-0325">Glycoprotein</keyword>
<keyword evidence="8 12" id="KW-0472">Membrane</keyword>
<evidence type="ECO:0000256" key="4">
    <source>
        <dbReference type="ARBA" id="ARBA00022692"/>
    </source>
</evidence>
<dbReference type="GO" id="GO:0004930">
    <property type="term" value="F:G protein-coupled receptor activity"/>
    <property type="evidence" value="ECO:0007669"/>
    <property type="project" value="UniProtKB-KW"/>
</dbReference>
<evidence type="ECO:0000256" key="3">
    <source>
        <dbReference type="ARBA" id="ARBA00022475"/>
    </source>
</evidence>
<evidence type="ECO:0000256" key="5">
    <source>
        <dbReference type="ARBA" id="ARBA00022729"/>
    </source>
</evidence>
<feature type="signal peptide" evidence="13">
    <location>
        <begin position="1"/>
        <end position="20"/>
    </location>
</feature>